<dbReference type="Gene3D" id="3.40.50.720">
    <property type="entry name" value="NAD(P)-binding Rossmann-like Domain"/>
    <property type="match status" value="1"/>
</dbReference>
<organism evidence="5 6">
    <name type="scientific">Chitinophaga agrisoli</name>
    <dbReference type="NCBI Taxonomy" id="2607653"/>
    <lineage>
        <taxon>Bacteria</taxon>
        <taxon>Pseudomonadati</taxon>
        <taxon>Bacteroidota</taxon>
        <taxon>Chitinophagia</taxon>
        <taxon>Chitinophagales</taxon>
        <taxon>Chitinophagaceae</taxon>
        <taxon>Chitinophaga</taxon>
    </lineage>
</organism>
<dbReference type="PANTHER" id="PTHR44169">
    <property type="entry name" value="NADPH-DEPENDENT 1-ACYLDIHYDROXYACETONE PHOSPHATE REDUCTASE"/>
    <property type="match status" value="1"/>
</dbReference>
<accession>A0A5B2VIB5</accession>
<dbReference type="InterPro" id="IPR057326">
    <property type="entry name" value="KR_dom"/>
</dbReference>
<comment type="similarity">
    <text evidence="1 3">Belongs to the short-chain dehydrogenases/reductases (SDR) family.</text>
</comment>
<evidence type="ECO:0000256" key="2">
    <source>
        <dbReference type="ARBA" id="ARBA00023002"/>
    </source>
</evidence>
<dbReference type="Proteomes" id="UP000324611">
    <property type="component" value="Unassembled WGS sequence"/>
</dbReference>
<comment type="caution">
    <text evidence="5">The sequence shown here is derived from an EMBL/GenBank/DDBJ whole genome shotgun (WGS) entry which is preliminary data.</text>
</comment>
<dbReference type="PRINTS" id="PR00080">
    <property type="entry name" value="SDRFAMILY"/>
</dbReference>
<name>A0A5B2VIB5_9BACT</name>
<sequence>MNIENKTALITGGGSGIGLAIATAFAAKGARIILTGRNEAKLKDAVATLSNASYIVADVANATDVARLVQRVKELYGKLDILVNNAGISNGQLPDSATIYELGKEEMDINFLSILRLNQLFLPLLKESGDAAIVNIQSVLSYVPSLISVTYSATKAALHSYSQSLRLFLEQQGHAIKVFEVFPPLTETAMAKRIDAAKLTPEEIGNDVAAGVESDTFAIRSGITKDVYKAVLQSPETALLAINGMLDAKAAS</sequence>
<evidence type="ECO:0000259" key="4">
    <source>
        <dbReference type="SMART" id="SM00822"/>
    </source>
</evidence>
<dbReference type="AlphaFoldDB" id="A0A5B2VIB5"/>
<dbReference type="GO" id="GO:0016491">
    <property type="term" value="F:oxidoreductase activity"/>
    <property type="evidence" value="ECO:0007669"/>
    <property type="project" value="UniProtKB-KW"/>
</dbReference>
<dbReference type="RefSeq" id="WP_149840502.1">
    <property type="nucleotide sequence ID" value="NZ_VUOC01000004.1"/>
</dbReference>
<evidence type="ECO:0000313" key="5">
    <source>
        <dbReference type="EMBL" id="KAA2239323.1"/>
    </source>
</evidence>
<dbReference type="SMART" id="SM00822">
    <property type="entry name" value="PKS_KR"/>
    <property type="match status" value="1"/>
</dbReference>
<dbReference type="PRINTS" id="PR00081">
    <property type="entry name" value="GDHRDH"/>
</dbReference>
<dbReference type="InterPro" id="IPR002347">
    <property type="entry name" value="SDR_fam"/>
</dbReference>
<evidence type="ECO:0000256" key="1">
    <source>
        <dbReference type="ARBA" id="ARBA00006484"/>
    </source>
</evidence>
<dbReference type="PANTHER" id="PTHR44169:SF6">
    <property type="entry name" value="NADPH-DEPENDENT 1-ACYLDIHYDROXYACETONE PHOSPHATE REDUCTASE"/>
    <property type="match status" value="1"/>
</dbReference>
<evidence type="ECO:0000313" key="6">
    <source>
        <dbReference type="Proteomes" id="UP000324611"/>
    </source>
</evidence>
<dbReference type="Pfam" id="PF00106">
    <property type="entry name" value="adh_short"/>
    <property type="match status" value="1"/>
</dbReference>
<protein>
    <submittedName>
        <fullName evidence="5">SDR family NAD(P)-dependent oxidoreductase</fullName>
    </submittedName>
</protein>
<keyword evidence="6" id="KW-1185">Reference proteome</keyword>
<proteinExistence type="inferred from homology"/>
<gene>
    <name evidence="5" type="ORF">F0L74_24265</name>
</gene>
<dbReference type="SUPFAM" id="SSF51735">
    <property type="entry name" value="NAD(P)-binding Rossmann-fold domains"/>
    <property type="match status" value="1"/>
</dbReference>
<dbReference type="InterPro" id="IPR020904">
    <property type="entry name" value="Sc_DH/Rdtase_CS"/>
</dbReference>
<reference evidence="5 6" key="1">
    <citation type="submission" date="2019-09" db="EMBL/GenBank/DDBJ databases">
        <title>Chitinophaga ginsengihumi sp. nov., isolated from soil of ginseng rhizosphere.</title>
        <authorList>
            <person name="Lee J."/>
        </authorList>
    </citation>
    <scope>NUCLEOTIDE SEQUENCE [LARGE SCALE GENOMIC DNA]</scope>
    <source>
        <strain evidence="5 6">BN140078</strain>
    </source>
</reference>
<evidence type="ECO:0000256" key="3">
    <source>
        <dbReference type="RuleBase" id="RU000363"/>
    </source>
</evidence>
<dbReference type="PROSITE" id="PS00061">
    <property type="entry name" value="ADH_SHORT"/>
    <property type="match status" value="1"/>
</dbReference>
<feature type="domain" description="Ketoreductase" evidence="4">
    <location>
        <begin position="6"/>
        <end position="188"/>
    </location>
</feature>
<reference evidence="5 6" key="2">
    <citation type="submission" date="2019-09" db="EMBL/GenBank/DDBJ databases">
        <authorList>
            <person name="Jin C."/>
        </authorList>
    </citation>
    <scope>NUCLEOTIDE SEQUENCE [LARGE SCALE GENOMIC DNA]</scope>
    <source>
        <strain evidence="5 6">BN140078</strain>
    </source>
</reference>
<dbReference type="InterPro" id="IPR036291">
    <property type="entry name" value="NAD(P)-bd_dom_sf"/>
</dbReference>
<dbReference type="EMBL" id="VUOC01000004">
    <property type="protein sequence ID" value="KAA2239323.1"/>
    <property type="molecule type" value="Genomic_DNA"/>
</dbReference>
<keyword evidence="2" id="KW-0560">Oxidoreductase</keyword>